<dbReference type="AlphaFoldDB" id="A0A7H1N2K8"/>
<evidence type="ECO:0000313" key="8">
    <source>
        <dbReference type="Proteomes" id="UP000516369"/>
    </source>
</evidence>
<dbReference type="EMBL" id="CP053923">
    <property type="protein sequence ID" value="QNT69944.1"/>
    <property type="molecule type" value="Genomic_DNA"/>
</dbReference>
<protein>
    <submittedName>
        <fullName evidence="7">Glycosyltransferase</fullName>
    </submittedName>
</protein>
<dbReference type="InterPro" id="IPR001173">
    <property type="entry name" value="Glyco_trans_2-like"/>
</dbReference>
<dbReference type="Pfam" id="PF00535">
    <property type="entry name" value="Glycos_transf_2"/>
    <property type="match status" value="1"/>
</dbReference>
<evidence type="ECO:0000256" key="4">
    <source>
        <dbReference type="ARBA" id="ARBA00022679"/>
    </source>
</evidence>
<keyword evidence="5" id="KW-0472">Membrane</keyword>
<gene>
    <name evidence="7" type="ORF">HQ394_12170</name>
</gene>
<organism evidence="7 8">
    <name type="scientific">Defluviicoccus vanus</name>
    <dbReference type="NCBI Taxonomy" id="111831"/>
    <lineage>
        <taxon>Bacteria</taxon>
        <taxon>Pseudomonadati</taxon>
        <taxon>Pseudomonadota</taxon>
        <taxon>Alphaproteobacteria</taxon>
        <taxon>Rhodospirillales</taxon>
        <taxon>Rhodospirillaceae</taxon>
        <taxon>Defluviicoccus</taxon>
    </lineage>
</organism>
<proteinExistence type="predicted"/>
<dbReference type="GO" id="GO:0005886">
    <property type="term" value="C:plasma membrane"/>
    <property type="evidence" value="ECO:0007669"/>
    <property type="project" value="UniProtKB-SubCell"/>
</dbReference>
<evidence type="ECO:0000256" key="3">
    <source>
        <dbReference type="ARBA" id="ARBA00022676"/>
    </source>
</evidence>
<dbReference type="SUPFAM" id="SSF53448">
    <property type="entry name" value="Nucleotide-diphospho-sugar transferases"/>
    <property type="match status" value="1"/>
</dbReference>
<dbReference type="NCBIfam" id="TIGR04283">
    <property type="entry name" value="glyco_like_mftF"/>
    <property type="match status" value="1"/>
</dbReference>
<keyword evidence="8" id="KW-1185">Reference proteome</keyword>
<evidence type="ECO:0000313" key="7">
    <source>
        <dbReference type="EMBL" id="QNT69944.1"/>
    </source>
</evidence>
<dbReference type="Gene3D" id="3.90.550.10">
    <property type="entry name" value="Spore Coat Polysaccharide Biosynthesis Protein SpsA, Chain A"/>
    <property type="match status" value="1"/>
</dbReference>
<dbReference type="InterPro" id="IPR026461">
    <property type="entry name" value="Trfase_2_rSAM/seldom_assoc"/>
</dbReference>
<dbReference type="GO" id="GO:0016757">
    <property type="term" value="F:glycosyltransferase activity"/>
    <property type="evidence" value="ECO:0007669"/>
    <property type="project" value="UniProtKB-KW"/>
</dbReference>
<dbReference type="PANTHER" id="PTHR43646:SF2">
    <property type="entry name" value="GLYCOSYLTRANSFERASE 2-LIKE DOMAIN-CONTAINING PROTEIN"/>
    <property type="match status" value="1"/>
</dbReference>
<dbReference type="PANTHER" id="PTHR43646">
    <property type="entry name" value="GLYCOSYLTRANSFERASE"/>
    <property type="match status" value="1"/>
</dbReference>
<keyword evidence="2" id="KW-1003">Cell membrane</keyword>
<reference evidence="7 8" key="1">
    <citation type="submission" date="2020-05" db="EMBL/GenBank/DDBJ databases">
        <title>Complete closed genome sequence of Defluviicoccus vanus.</title>
        <authorList>
            <person name="Bessarab I."/>
            <person name="Arumugam K."/>
            <person name="Maszenan A.M."/>
            <person name="Seviour R.J."/>
            <person name="Williams R.B."/>
        </authorList>
    </citation>
    <scope>NUCLEOTIDE SEQUENCE [LARGE SCALE GENOMIC DNA]</scope>
    <source>
        <strain evidence="7 8">Ben 114</strain>
    </source>
</reference>
<evidence type="ECO:0000256" key="5">
    <source>
        <dbReference type="ARBA" id="ARBA00023136"/>
    </source>
</evidence>
<evidence type="ECO:0000256" key="2">
    <source>
        <dbReference type="ARBA" id="ARBA00022475"/>
    </source>
</evidence>
<dbReference type="CDD" id="cd02522">
    <property type="entry name" value="GT_2_like_a"/>
    <property type="match status" value="1"/>
</dbReference>
<accession>A0A7H1N2K8</accession>
<keyword evidence="3" id="KW-0328">Glycosyltransferase</keyword>
<dbReference type="KEGG" id="dvn:HQ394_12170"/>
<name>A0A7H1N2K8_9PROT</name>
<dbReference type="Proteomes" id="UP000516369">
    <property type="component" value="Chromosome"/>
</dbReference>
<dbReference type="InterPro" id="IPR029044">
    <property type="entry name" value="Nucleotide-diphossugar_trans"/>
</dbReference>
<evidence type="ECO:0000259" key="6">
    <source>
        <dbReference type="Pfam" id="PF00535"/>
    </source>
</evidence>
<keyword evidence="4 7" id="KW-0808">Transferase</keyword>
<dbReference type="RefSeq" id="WP_190260455.1">
    <property type="nucleotide sequence ID" value="NZ_CP053923.1"/>
</dbReference>
<feature type="domain" description="Glycosyltransferase 2-like" evidence="6">
    <location>
        <begin position="3"/>
        <end position="101"/>
    </location>
</feature>
<sequence>MLSVIIPTLNAGDLLKPLLESFSQARGLLPCEIIVADGGSTDNTYFVASQGDAIFVEAQRGRGRQMSAGAEAAAGDWLLFLHADTHLNANWIAVVTAFIADATNQRRAGYFRLALDDDNRAARVLERIVAWRSRFLGLPYGDQGLLISREMYESLGGFKGVALMEDVDIVRRIGRAHLVPLAATAITSAAKYRRDGYVLRPICNLLLLGLYRVGVPTRFLYSIYR</sequence>
<comment type="subcellular location">
    <subcellularLocation>
        <location evidence="1">Cell membrane</location>
    </subcellularLocation>
</comment>
<evidence type="ECO:0000256" key="1">
    <source>
        <dbReference type="ARBA" id="ARBA00004236"/>
    </source>
</evidence>